<dbReference type="EMBL" id="ACKP02000007">
    <property type="protein sequence ID" value="EEX78318.1"/>
    <property type="molecule type" value="Genomic_DNA"/>
</dbReference>
<evidence type="ECO:0000313" key="2">
    <source>
        <dbReference type="Proteomes" id="UP000003505"/>
    </source>
</evidence>
<accession>C9LS39</accession>
<comment type="caution">
    <text evidence="1">The sequence shown here is derived from an EMBL/GenBank/DDBJ whole genome shotgun (WGS) entry which is preliminary data.</text>
</comment>
<name>C9LS39_SELS3</name>
<reference evidence="1 2" key="1">
    <citation type="submission" date="2009-09" db="EMBL/GenBank/DDBJ databases">
        <authorList>
            <person name="Weinstock G."/>
            <person name="Sodergren E."/>
            <person name="Clifton S."/>
            <person name="Fulton L."/>
            <person name="Fulton B."/>
            <person name="Courtney L."/>
            <person name="Fronick C."/>
            <person name="Harrison M."/>
            <person name="Strong C."/>
            <person name="Farmer C."/>
            <person name="Delahaunty K."/>
            <person name="Markovic C."/>
            <person name="Hall O."/>
            <person name="Minx P."/>
            <person name="Tomlinson C."/>
            <person name="Mitreva M."/>
            <person name="Nelson J."/>
            <person name="Hou S."/>
            <person name="Wollam A."/>
            <person name="Pepin K.H."/>
            <person name="Johnson M."/>
            <person name="Bhonagiri V."/>
            <person name="Nash W.E."/>
            <person name="Warren W."/>
            <person name="Chinwalla A."/>
            <person name="Mardis E.R."/>
            <person name="Wilson R.K."/>
        </authorList>
    </citation>
    <scope>NUCLEOTIDE SEQUENCE [LARGE SCALE GENOMIC DNA]</scope>
    <source>
        <strain evidence="2">ATCC 35185 / DSM 20758 / VPI D19B-28</strain>
    </source>
</reference>
<sequence length="49" mass="6166">MRFLKSRHSYKRENFFHRVLADKETILHVEKRCKCEVPRMMLFICFFDE</sequence>
<gene>
    <name evidence="1" type="ORF">SELSPUOL_00260</name>
</gene>
<organism evidence="1 2">
    <name type="scientific">Selenomonas sputigena (strain ATCC 35185 / DSM 20758 / CCUG 44933 / VPI D19B-28)</name>
    <dbReference type="NCBI Taxonomy" id="546271"/>
    <lineage>
        <taxon>Bacteria</taxon>
        <taxon>Bacillati</taxon>
        <taxon>Bacillota</taxon>
        <taxon>Negativicutes</taxon>
        <taxon>Selenomonadales</taxon>
        <taxon>Selenomonadaceae</taxon>
        <taxon>Selenomonas</taxon>
    </lineage>
</organism>
<evidence type="ECO:0000313" key="1">
    <source>
        <dbReference type="EMBL" id="EEX78318.1"/>
    </source>
</evidence>
<dbReference type="AlphaFoldDB" id="C9LS39"/>
<proteinExistence type="predicted"/>
<dbReference type="Proteomes" id="UP000003505">
    <property type="component" value="Unassembled WGS sequence"/>
</dbReference>
<protein>
    <submittedName>
        <fullName evidence="1">Uncharacterized protein</fullName>
    </submittedName>
</protein>